<dbReference type="GO" id="GO:0006888">
    <property type="term" value="P:endoplasmic reticulum to Golgi vesicle-mediated transport"/>
    <property type="evidence" value="ECO:0007669"/>
    <property type="project" value="TreeGrafter"/>
</dbReference>
<dbReference type="PANTHER" id="PTHR46355">
    <property type="entry name" value="UPF0428 PROTEIN CXORF56"/>
    <property type="match status" value="1"/>
</dbReference>
<dbReference type="EMBL" id="VYZN01000001">
    <property type="protein sequence ID" value="KAE9545313.1"/>
    <property type="molecule type" value="Genomic_DNA"/>
</dbReference>
<evidence type="ECO:0000313" key="5">
    <source>
        <dbReference type="Proteomes" id="UP000475862"/>
    </source>
</evidence>
<dbReference type="PANTHER" id="PTHR46355:SF1">
    <property type="entry name" value="STING ER EXIT PROTEIN"/>
    <property type="match status" value="1"/>
</dbReference>
<accession>A0A6G0U8N7</accession>
<sequence length="370" mass="42284">MPKVVSRSIVCSDTKDQEEYNEEKPLHSYYCLCGQMTLILDCALEKLPLRKRDGARVVDGSKHANKMTYDQDEIVYLKRQEGIEKQHRLKCKKCGLFLYYKHQANNNVYFIVRGALVKCTGEGPKMDIYNQVAVEKPKKIMVTKHTKNMGKFSSVTVSTIDEEEDEIEAREVADSYANNARIIEKQLERKGINKRKTTEFVEPEITLDIKRHARAEITSLDCRLTLLKCKGFFRQPICGTATLPFLESEIVEYLLQDLVKLFGFPRDLILIINHTMDVSSCLSSVTAATDNTCLRIFNKCPIPGDGDKSNGGASIRSKRQHHRGQLGFHSYAIYSLHVILKDCIIPHFLTDKQDTFFQLEHDQSTMITCC</sequence>
<evidence type="ECO:0000313" key="4">
    <source>
        <dbReference type="EMBL" id="KAE9545313.1"/>
    </source>
</evidence>
<evidence type="ECO:0000259" key="3">
    <source>
        <dbReference type="Pfam" id="PF25809"/>
    </source>
</evidence>
<comment type="caution">
    <text evidence="4">The sequence shown here is derived from an EMBL/GenBank/DDBJ whole genome shotgun (WGS) entry which is preliminary data.</text>
</comment>
<dbReference type="GO" id="GO:0090158">
    <property type="term" value="P:endoplasmic reticulum membrane organization"/>
    <property type="evidence" value="ECO:0007669"/>
    <property type="project" value="TreeGrafter"/>
</dbReference>
<dbReference type="Proteomes" id="UP000475862">
    <property type="component" value="Unassembled WGS sequence"/>
</dbReference>
<organism evidence="4 5">
    <name type="scientific">Aphis glycines</name>
    <name type="common">Soybean aphid</name>
    <dbReference type="NCBI Taxonomy" id="307491"/>
    <lineage>
        <taxon>Eukaryota</taxon>
        <taxon>Metazoa</taxon>
        <taxon>Ecdysozoa</taxon>
        <taxon>Arthropoda</taxon>
        <taxon>Hexapoda</taxon>
        <taxon>Insecta</taxon>
        <taxon>Pterygota</taxon>
        <taxon>Neoptera</taxon>
        <taxon>Paraneoptera</taxon>
        <taxon>Hemiptera</taxon>
        <taxon>Sternorrhyncha</taxon>
        <taxon>Aphidomorpha</taxon>
        <taxon>Aphidoidea</taxon>
        <taxon>Aphididae</taxon>
        <taxon>Aphidini</taxon>
        <taxon>Aphis</taxon>
        <taxon>Aphis</taxon>
    </lineage>
</organism>
<keyword evidence="5" id="KW-1185">Reference proteome</keyword>
<evidence type="ECO:0000256" key="1">
    <source>
        <dbReference type="ARBA" id="ARBA00024205"/>
    </source>
</evidence>
<name>A0A6G0U8N7_APHGL</name>
<dbReference type="OrthoDB" id="418131at2759"/>
<dbReference type="Pfam" id="PF25809">
    <property type="entry name" value="STEEP1"/>
    <property type="match status" value="1"/>
</dbReference>
<comment type="similarity">
    <text evidence="1">Belongs to the STEEP1 family.</text>
</comment>
<proteinExistence type="inferred from homology"/>
<reference evidence="4 5" key="1">
    <citation type="submission" date="2019-08" db="EMBL/GenBank/DDBJ databases">
        <title>The genome of the soybean aphid Biotype 1, its phylome, world population structure and adaptation to the North American continent.</title>
        <authorList>
            <person name="Giordano R."/>
            <person name="Donthu R.K."/>
            <person name="Hernandez A.G."/>
            <person name="Wright C.L."/>
            <person name="Zimin A.V."/>
        </authorList>
    </citation>
    <scope>NUCLEOTIDE SEQUENCE [LARGE SCALE GENOMIC DNA]</scope>
    <source>
        <tissue evidence="4">Whole aphids</tissue>
    </source>
</reference>
<dbReference type="GO" id="GO:0005737">
    <property type="term" value="C:cytoplasm"/>
    <property type="evidence" value="ECO:0007669"/>
    <property type="project" value="GOC"/>
</dbReference>
<protein>
    <recommendedName>
        <fullName evidence="2">STING ER exit protein</fullName>
    </recommendedName>
</protein>
<gene>
    <name evidence="4" type="ORF">AGLY_000856</name>
</gene>
<evidence type="ECO:0000256" key="2">
    <source>
        <dbReference type="ARBA" id="ARBA00024237"/>
    </source>
</evidence>
<dbReference type="InterPro" id="IPR029704">
    <property type="entry name" value="STEEP-like"/>
</dbReference>
<feature type="domain" description="STEEP1" evidence="3">
    <location>
        <begin position="21"/>
        <end position="124"/>
    </location>
</feature>
<dbReference type="AlphaFoldDB" id="A0A6G0U8N7"/>
<dbReference type="InterPro" id="IPR057965">
    <property type="entry name" value="STEEP1_dom"/>
</dbReference>